<dbReference type="SUPFAM" id="SSF52540">
    <property type="entry name" value="P-loop containing nucleoside triphosphate hydrolases"/>
    <property type="match status" value="1"/>
</dbReference>
<dbReference type="PANTHER" id="PTHR43581:SF4">
    <property type="entry name" value="ATP_GTP PHOSPHATASE"/>
    <property type="match status" value="1"/>
</dbReference>
<accession>A0A3M5PE09</accession>
<gene>
    <name evidence="2" type="ORF">ALP40_01423</name>
</gene>
<reference evidence="2 3" key="1">
    <citation type="submission" date="2018-08" db="EMBL/GenBank/DDBJ databases">
        <title>Recombination of ecologically and evolutionarily significant loci maintains genetic cohesion in the Pseudomonas syringae species complex.</title>
        <authorList>
            <person name="Dillon M."/>
            <person name="Thakur S."/>
            <person name="Almeida R.N.D."/>
            <person name="Weir B.S."/>
            <person name="Guttman D.S."/>
        </authorList>
    </citation>
    <scope>NUCLEOTIDE SEQUENCE [LARGE SCALE GENOMIC DNA]</scope>
    <source>
        <strain evidence="2 3">ICMP 19473</strain>
    </source>
</reference>
<comment type="caution">
    <text evidence="2">The sequence shown here is derived from an EMBL/GenBank/DDBJ whole genome shotgun (WGS) entry which is preliminary data.</text>
</comment>
<proteinExistence type="predicted"/>
<dbReference type="Gene3D" id="3.40.50.300">
    <property type="entry name" value="P-loop containing nucleotide triphosphate hydrolases"/>
    <property type="match status" value="1"/>
</dbReference>
<feature type="domain" description="AAA+ ATPase" evidence="1">
    <location>
        <begin position="31"/>
        <end position="371"/>
    </location>
</feature>
<dbReference type="RefSeq" id="WP_122207914.1">
    <property type="nucleotide sequence ID" value="NZ_RBTP01000022.1"/>
</dbReference>
<dbReference type="PANTHER" id="PTHR43581">
    <property type="entry name" value="ATP/GTP PHOSPHATASE"/>
    <property type="match status" value="1"/>
</dbReference>
<dbReference type="SMART" id="SM00382">
    <property type="entry name" value="AAA"/>
    <property type="match status" value="1"/>
</dbReference>
<dbReference type="InterPro" id="IPR027417">
    <property type="entry name" value="P-loop_NTPase"/>
</dbReference>
<dbReference type="InterPro" id="IPR003593">
    <property type="entry name" value="AAA+_ATPase"/>
</dbReference>
<dbReference type="EMBL" id="RBTP01000022">
    <property type="protein sequence ID" value="RMT82869.1"/>
    <property type="molecule type" value="Genomic_DNA"/>
</dbReference>
<dbReference type="Proteomes" id="UP000273854">
    <property type="component" value="Unassembled WGS sequence"/>
</dbReference>
<dbReference type="GO" id="GO:0005524">
    <property type="term" value="F:ATP binding"/>
    <property type="evidence" value="ECO:0007669"/>
    <property type="project" value="InterPro"/>
</dbReference>
<name>A0A3M5PE09_PSEVI</name>
<sequence length="460" mass="51113">MTTLFAVESIDVDLPVLGRRRLEFVDAPHASSRITVLVGRNGTGKSTILRELTMSFRQYFAAKALRSRQGLGRISEIRIVSDQQREILAVESDATAFRKEREEIHLRGGGPTRLIALSFTPFDKFPPLDDTTDLGHPEAVKPFYVYLGFKSDFRMSPRARLLRSIDALAFADSTVRSDGRVERAFAAIGYAPVIRLGYAFDSKGSRMSESPVDGARIEMLAEQLRAVAGRPPRIQRTSLSYEIDFRHGRRDASIPIDFEEIRELTRARVLRLNSVTLDRIDGGSVELLELSSGELNLLSGFLGLAAFLEDGSLVLIDEPENSLHPEWQLRYVEMLEAVLEQHQGCHYIIATHSPLIVSGVAERDAKVLRLDQSQIEISSKALANASPDATLLNAFKVVTANNNFLKQLVLEALALIDTGKHRSQRAKEIAAFLASIYEQVPADDPLRELIANVVQSILLP</sequence>
<dbReference type="GO" id="GO:0016887">
    <property type="term" value="F:ATP hydrolysis activity"/>
    <property type="evidence" value="ECO:0007669"/>
    <property type="project" value="InterPro"/>
</dbReference>
<evidence type="ECO:0000313" key="3">
    <source>
        <dbReference type="Proteomes" id="UP000273854"/>
    </source>
</evidence>
<protein>
    <submittedName>
        <fullName evidence="2">AAA domain containing protein</fullName>
    </submittedName>
</protein>
<dbReference type="InterPro" id="IPR051396">
    <property type="entry name" value="Bact_Antivir_Def_Nuclease"/>
</dbReference>
<organism evidence="2 3">
    <name type="scientific">Pseudomonas viridiflava</name>
    <name type="common">Phytomonas viridiflava</name>
    <dbReference type="NCBI Taxonomy" id="33069"/>
    <lineage>
        <taxon>Bacteria</taxon>
        <taxon>Pseudomonadati</taxon>
        <taxon>Pseudomonadota</taxon>
        <taxon>Gammaproteobacteria</taxon>
        <taxon>Pseudomonadales</taxon>
        <taxon>Pseudomonadaceae</taxon>
        <taxon>Pseudomonas</taxon>
    </lineage>
</organism>
<dbReference type="Pfam" id="PF13304">
    <property type="entry name" value="AAA_21"/>
    <property type="match status" value="1"/>
</dbReference>
<dbReference type="AlphaFoldDB" id="A0A3M5PE09"/>
<evidence type="ECO:0000313" key="2">
    <source>
        <dbReference type="EMBL" id="RMT82869.1"/>
    </source>
</evidence>
<dbReference type="OrthoDB" id="9815944at2"/>
<evidence type="ECO:0000259" key="1">
    <source>
        <dbReference type="SMART" id="SM00382"/>
    </source>
</evidence>
<dbReference type="InterPro" id="IPR003959">
    <property type="entry name" value="ATPase_AAA_core"/>
</dbReference>